<reference evidence="9" key="1">
    <citation type="submission" date="2019-08" db="EMBL/GenBank/DDBJ databases">
        <authorList>
            <person name="Kucharzyk K."/>
            <person name="Murdoch R.W."/>
            <person name="Higgins S."/>
            <person name="Loffler F."/>
        </authorList>
    </citation>
    <scope>NUCLEOTIDE SEQUENCE</scope>
</reference>
<evidence type="ECO:0000256" key="4">
    <source>
        <dbReference type="ARBA" id="ARBA00013061"/>
    </source>
</evidence>
<evidence type="ECO:0000256" key="5">
    <source>
        <dbReference type="ARBA" id="ARBA00022679"/>
    </source>
</evidence>
<dbReference type="InterPro" id="IPR036043">
    <property type="entry name" value="Phosphoglycerate_kinase_sf"/>
</dbReference>
<evidence type="ECO:0000256" key="1">
    <source>
        <dbReference type="ARBA" id="ARBA00000642"/>
    </source>
</evidence>
<comment type="subunit">
    <text evidence="3">Monomer.</text>
</comment>
<dbReference type="EMBL" id="VSSQ01008309">
    <property type="protein sequence ID" value="MPM38507.1"/>
    <property type="molecule type" value="Genomic_DNA"/>
</dbReference>
<dbReference type="GO" id="GO:0043531">
    <property type="term" value="F:ADP binding"/>
    <property type="evidence" value="ECO:0007669"/>
    <property type="project" value="TreeGrafter"/>
</dbReference>
<evidence type="ECO:0000256" key="2">
    <source>
        <dbReference type="ARBA" id="ARBA00008982"/>
    </source>
</evidence>
<dbReference type="GO" id="GO:0005524">
    <property type="term" value="F:ATP binding"/>
    <property type="evidence" value="ECO:0007669"/>
    <property type="project" value="UniProtKB-KW"/>
</dbReference>
<dbReference type="FunFam" id="3.40.50.1260:FF:000003">
    <property type="entry name" value="Phosphoglycerate kinase"/>
    <property type="match status" value="1"/>
</dbReference>
<keyword evidence="6" id="KW-0547">Nucleotide-binding</keyword>
<dbReference type="FunFam" id="3.40.50.1260:FF:000006">
    <property type="entry name" value="Phosphoglycerate kinase"/>
    <property type="match status" value="1"/>
</dbReference>
<dbReference type="AlphaFoldDB" id="A0A644ZCU1"/>
<gene>
    <name evidence="9" type="primary">pgk_30</name>
    <name evidence="9" type="ORF">SDC9_85136</name>
</gene>
<dbReference type="PANTHER" id="PTHR11406">
    <property type="entry name" value="PHOSPHOGLYCERATE KINASE"/>
    <property type="match status" value="1"/>
</dbReference>
<dbReference type="GO" id="GO:0006096">
    <property type="term" value="P:glycolytic process"/>
    <property type="evidence" value="ECO:0007669"/>
    <property type="project" value="InterPro"/>
</dbReference>
<dbReference type="Gene3D" id="3.40.50.1260">
    <property type="entry name" value="Phosphoglycerate kinase, N-terminal domain"/>
    <property type="match status" value="2"/>
</dbReference>
<dbReference type="PIRSF" id="PIRSF000724">
    <property type="entry name" value="Pgk"/>
    <property type="match status" value="1"/>
</dbReference>
<dbReference type="SUPFAM" id="SSF53748">
    <property type="entry name" value="Phosphoglycerate kinase"/>
    <property type="match status" value="1"/>
</dbReference>
<dbReference type="GO" id="GO:0006094">
    <property type="term" value="P:gluconeogenesis"/>
    <property type="evidence" value="ECO:0007669"/>
    <property type="project" value="TreeGrafter"/>
</dbReference>
<evidence type="ECO:0000313" key="9">
    <source>
        <dbReference type="EMBL" id="MPM38507.1"/>
    </source>
</evidence>
<evidence type="ECO:0000256" key="8">
    <source>
        <dbReference type="ARBA" id="ARBA00022840"/>
    </source>
</evidence>
<keyword evidence="7 9" id="KW-0418">Kinase</keyword>
<evidence type="ECO:0000256" key="3">
    <source>
        <dbReference type="ARBA" id="ARBA00011245"/>
    </source>
</evidence>
<dbReference type="HAMAP" id="MF_00145">
    <property type="entry name" value="Phosphoglyc_kinase"/>
    <property type="match status" value="1"/>
</dbReference>
<evidence type="ECO:0000256" key="6">
    <source>
        <dbReference type="ARBA" id="ARBA00022741"/>
    </source>
</evidence>
<dbReference type="GO" id="GO:0005829">
    <property type="term" value="C:cytosol"/>
    <property type="evidence" value="ECO:0007669"/>
    <property type="project" value="TreeGrafter"/>
</dbReference>
<dbReference type="EC" id="2.7.2.3" evidence="4"/>
<dbReference type="InterPro" id="IPR001576">
    <property type="entry name" value="Phosphoglycerate_kinase"/>
</dbReference>
<dbReference type="Pfam" id="PF00162">
    <property type="entry name" value="PGK"/>
    <property type="match status" value="1"/>
</dbReference>
<dbReference type="InterPro" id="IPR015824">
    <property type="entry name" value="Phosphoglycerate_kinase_N"/>
</dbReference>
<sequence length="420" mass="45291">MQKIDSYDFTGKRAIVRVDFNVPLNESFQITDDTRIRAAIPTLKKVLEKGGSLIIMSHLGRPKGPTDKFSLKHIIPAIEQKLGTTLKFAPDCMGEEAAKLSATLKPGEVLLLENLRFYAEEEGKARGLAEDATEEEKKAAKAAIKESQKEFTKKLASYADCYINDAFGTAHRAHASTALIAKYFPNDKMFGYVMEGEIMAIDKVLKTPERPVTAIIGGAKVSSKITIIEKLFDVCDNMIIGGGMVFTFVKAQGGKIGKSLCEDDQMELALSILEKAKTKGVKLYYSGEVVIADSFSNDANTRVCMDNNIPDGWLGMDAAPSTIAVWEEVLRNSKTVLWNGPVGVFEMPAFANGTNRIAEILADITSKGVFTLVGGGDSVAAVTQMGFADKVSYVSTGGGAMLEYLEGIELPGIAAITSLG</sequence>
<comment type="catalytic activity">
    <reaction evidence="1">
        <text>(2R)-3-phosphoglycerate + ATP = (2R)-3-phospho-glyceroyl phosphate + ADP</text>
        <dbReference type="Rhea" id="RHEA:14801"/>
        <dbReference type="ChEBI" id="CHEBI:30616"/>
        <dbReference type="ChEBI" id="CHEBI:57604"/>
        <dbReference type="ChEBI" id="CHEBI:58272"/>
        <dbReference type="ChEBI" id="CHEBI:456216"/>
        <dbReference type="EC" id="2.7.2.3"/>
    </reaction>
</comment>
<keyword evidence="5 9" id="KW-0808">Transferase</keyword>
<dbReference type="PANTHER" id="PTHR11406:SF23">
    <property type="entry name" value="PHOSPHOGLYCERATE KINASE 1, CHLOROPLASTIC-RELATED"/>
    <property type="match status" value="1"/>
</dbReference>
<organism evidence="9">
    <name type="scientific">bioreactor metagenome</name>
    <dbReference type="NCBI Taxonomy" id="1076179"/>
    <lineage>
        <taxon>unclassified sequences</taxon>
        <taxon>metagenomes</taxon>
        <taxon>ecological metagenomes</taxon>
    </lineage>
</organism>
<comment type="similarity">
    <text evidence="2">Belongs to the phosphoglycerate kinase family.</text>
</comment>
<accession>A0A644ZCU1</accession>
<evidence type="ECO:0000256" key="7">
    <source>
        <dbReference type="ARBA" id="ARBA00022777"/>
    </source>
</evidence>
<dbReference type="GO" id="GO:0004618">
    <property type="term" value="F:phosphoglycerate kinase activity"/>
    <property type="evidence" value="ECO:0007669"/>
    <property type="project" value="UniProtKB-EC"/>
</dbReference>
<dbReference type="PRINTS" id="PR00477">
    <property type="entry name" value="PHGLYCKINASE"/>
</dbReference>
<comment type="caution">
    <text evidence="9">The sequence shown here is derived from an EMBL/GenBank/DDBJ whole genome shotgun (WGS) entry which is preliminary data.</text>
</comment>
<protein>
    <recommendedName>
        <fullName evidence="4">phosphoglycerate kinase</fullName>
        <ecNumber evidence="4">2.7.2.3</ecNumber>
    </recommendedName>
</protein>
<keyword evidence="8" id="KW-0067">ATP-binding</keyword>
<proteinExistence type="inferred from homology"/>
<dbReference type="CDD" id="cd00318">
    <property type="entry name" value="Phosphoglycerate_kinase"/>
    <property type="match status" value="1"/>
</dbReference>
<name>A0A644ZCU1_9ZZZZ</name>